<dbReference type="SUPFAM" id="SSF144083">
    <property type="entry name" value="Magnesium transport protein CorA, transmembrane region"/>
    <property type="match status" value="1"/>
</dbReference>
<dbReference type="EMBL" id="MHTT01000029">
    <property type="protein sequence ID" value="OHA64726.1"/>
    <property type="molecule type" value="Genomic_DNA"/>
</dbReference>
<comment type="subcellular location">
    <subcellularLocation>
        <location evidence="1">Cell membrane</location>
        <topology evidence="1">Multi-pass membrane protein</topology>
    </subcellularLocation>
</comment>
<evidence type="ECO:0000256" key="1">
    <source>
        <dbReference type="ARBA" id="ARBA00004651"/>
    </source>
</evidence>
<comment type="similarity">
    <text evidence="2">Belongs to the CorA metal ion transporter (MIT) (TC 1.A.35) family.</text>
</comment>
<dbReference type="InterPro" id="IPR002523">
    <property type="entry name" value="MgTranspt_CorA/ZnTranspt_ZntB"/>
</dbReference>
<evidence type="ECO:0000256" key="2">
    <source>
        <dbReference type="ARBA" id="ARBA00009765"/>
    </source>
</evidence>
<dbReference type="InterPro" id="IPR045861">
    <property type="entry name" value="CorA_cytoplasmic_dom"/>
</dbReference>
<dbReference type="GO" id="GO:0000287">
    <property type="term" value="F:magnesium ion binding"/>
    <property type="evidence" value="ECO:0007669"/>
    <property type="project" value="TreeGrafter"/>
</dbReference>
<proteinExistence type="inferred from homology"/>
<dbReference type="SUPFAM" id="SSF143865">
    <property type="entry name" value="CorA soluble domain-like"/>
    <property type="match status" value="1"/>
</dbReference>
<evidence type="ECO:0000256" key="8">
    <source>
        <dbReference type="SAM" id="Phobius"/>
    </source>
</evidence>
<keyword evidence="7 8" id="KW-0472">Membrane</keyword>
<evidence type="ECO:0000256" key="3">
    <source>
        <dbReference type="ARBA" id="ARBA00022448"/>
    </source>
</evidence>
<keyword evidence="3" id="KW-0813">Transport</keyword>
<feature type="transmembrane region" description="Helical" evidence="8">
    <location>
        <begin position="280"/>
        <end position="298"/>
    </location>
</feature>
<dbReference type="STRING" id="1802448.A2672_00905"/>
<reference evidence="9 10" key="1">
    <citation type="journal article" date="2016" name="Nat. Commun.">
        <title>Thousands of microbial genomes shed light on interconnected biogeochemical processes in an aquifer system.</title>
        <authorList>
            <person name="Anantharaman K."/>
            <person name="Brown C.T."/>
            <person name="Hug L.A."/>
            <person name="Sharon I."/>
            <person name="Castelle C.J."/>
            <person name="Probst A.J."/>
            <person name="Thomas B.C."/>
            <person name="Singh A."/>
            <person name="Wilkins M.J."/>
            <person name="Karaoz U."/>
            <person name="Brodie E.L."/>
            <person name="Williams K.H."/>
            <person name="Hubbard S.S."/>
            <person name="Banfield J.F."/>
        </authorList>
    </citation>
    <scope>NUCLEOTIDE SEQUENCE [LARGE SCALE GENOMIC DNA]</scope>
</reference>
<feature type="transmembrane region" description="Helical" evidence="8">
    <location>
        <begin position="246"/>
        <end position="268"/>
    </location>
</feature>
<keyword evidence="5 8" id="KW-0812">Transmembrane</keyword>
<dbReference type="Proteomes" id="UP000178065">
    <property type="component" value="Unassembled WGS sequence"/>
</dbReference>
<protein>
    <recommendedName>
        <fullName evidence="11">Magnesium transporter CorA</fullName>
    </recommendedName>
</protein>
<sequence>MRNIISHNSITWVDIQNPEPQDLEYLKENFSFHPVVIEQIIPPSWTTKAERFDSHLFLVLFFPMYSKERKQTRPRELDVIVTDRVLITSHYNSIIPLKAVFDECNLYEQKREEYMGKGAGFLLYRILHRTWQDCGVKISRIEQKLTFIEESIFKGRERAMLGEIAFAKADIINFWRIVRPQKGVFTSLRDISPDFFGEHLTPYFSHLRNHWAKVMSNLIISKKTLESLEQTNNALLTEKTNEIVKLLTIFAVIVFPLTLLAAIFGMNTKYLPLVGLPGDFWIVTGLMLAGTFFMIILFKKKKWL</sequence>
<evidence type="ECO:0000313" key="9">
    <source>
        <dbReference type="EMBL" id="OHA64726.1"/>
    </source>
</evidence>
<dbReference type="GO" id="GO:0050897">
    <property type="term" value="F:cobalt ion binding"/>
    <property type="evidence" value="ECO:0007669"/>
    <property type="project" value="TreeGrafter"/>
</dbReference>
<organism evidence="9 10">
    <name type="scientific">Candidatus Wildermuthbacteria bacterium RIFCSPHIGHO2_01_FULL_49_22b</name>
    <dbReference type="NCBI Taxonomy" id="1802448"/>
    <lineage>
        <taxon>Bacteria</taxon>
        <taxon>Candidatus Wildermuthiibacteriota</taxon>
    </lineage>
</organism>
<dbReference type="PANTHER" id="PTHR46494:SF1">
    <property type="entry name" value="CORA FAMILY METAL ION TRANSPORTER (EUROFUNG)"/>
    <property type="match status" value="1"/>
</dbReference>
<dbReference type="Gene3D" id="3.30.460.20">
    <property type="entry name" value="CorA soluble domain-like"/>
    <property type="match status" value="1"/>
</dbReference>
<evidence type="ECO:0000256" key="4">
    <source>
        <dbReference type="ARBA" id="ARBA00022475"/>
    </source>
</evidence>
<dbReference type="Gene3D" id="1.20.58.340">
    <property type="entry name" value="Magnesium transport protein CorA, transmembrane region"/>
    <property type="match status" value="2"/>
</dbReference>
<evidence type="ECO:0000256" key="5">
    <source>
        <dbReference type="ARBA" id="ARBA00022692"/>
    </source>
</evidence>
<gene>
    <name evidence="9" type="ORF">A2672_00905</name>
</gene>
<dbReference type="CDD" id="cd12822">
    <property type="entry name" value="TmCorA-like"/>
    <property type="match status" value="1"/>
</dbReference>
<dbReference type="Pfam" id="PF01544">
    <property type="entry name" value="CorA"/>
    <property type="match status" value="1"/>
</dbReference>
<dbReference type="GO" id="GO:0015087">
    <property type="term" value="F:cobalt ion transmembrane transporter activity"/>
    <property type="evidence" value="ECO:0007669"/>
    <property type="project" value="TreeGrafter"/>
</dbReference>
<evidence type="ECO:0000313" key="10">
    <source>
        <dbReference type="Proteomes" id="UP000178065"/>
    </source>
</evidence>
<keyword evidence="4" id="KW-1003">Cell membrane</keyword>
<dbReference type="PANTHER" id="PTHR46494">
    <property type="entry name" value="CORA FAMILY METAL ION TRANSPORTER (EUROFUNG)"/>
    <property type="match status" value="1"/>
</dbReference>
<dbReference type="GO" id="GO:0005886">
    <property type="term" value="C:plasma membrane"/>
    <property type="evidence" value="ECO:0007669"/>
    <property type="project" value="UniProtKB-SubCell"/>
</dbReference>
<accession>A0A1G2QVY0</accession>
<evidence type="ECO:0008006" key="11">
    <source>
        <dbReference type="Google" id="ProtNLM"/>
    </source>
</evidence>
<evidence type="ECO:0000256" key="7">
    <source>
        <dbReference type="ARBA" id="ARBA00023136"/>
    </source>
</evidence>
<dbReference type="AlphaFoldDB" id="A0A1G2QVY0"/>
<evidence type="ECO:0000256" key="6">
    <source>
        <dbReference type="ARBA" id="ARBA00022989"/>
    </source>
</evidence>
<name>A0A1G2QVY0_9BACT</name>
<dbReference type="GO" id="GO:0015095">
    <property type="term" value="F:magnesium ion transmembrane transporter activity"/>
    <property type="evidence" value="ECO:0007669"/>
    <property type="project" value="TreeGrafter"/>
</dbReference>
<keyword evidence="6 8" id="KW-1133">Transmembrane helix</keyword>
<comment type="caution">
    <text evidence="9">The sequence shown here is derived from an EMBL/GenBank/DDBJ whole genome shotgun (WGS) entry which is preliminary data.</text>
</comment>
<dbReference type="InterPro" id="IPR045863">
    <property type="entry name" value="CorA_TM1_TM2"/>
</dbReference>